<evidence type="ECO:0000259" key="3">
    <source>
        <dbReference type="PROSITE" id="PS51186"/>
    </source>
</evidence>
<gene>
    <name evidence="4" type="ORF">GCM10022247_43530</name>
</gene>
<dbReference type="PANTHER" id="PTHR43877">
    <property type="entry name" value="AMINOALKYLPHOSPHONATE N-ACETYLTRANSFERASE-RELATED-RELATED"/>
    <property type="match status" value="1"/>
</dbReference>
<dbReference type="Proteomes" id="UP001501747">
    <property type="component" value="Unassembled WGS sequence"/>
</dbReference>
<accession>A0ABP7SSK5</accession>
<name>A0ABP7SSK5_9PSEU</name>
<proteinExistence type="predicted"/>
<keyword evidence="1" id="KW-0808">Transferase</keyword>
<evidence type="ECO:0000256" key="1">
    <source>
        <dbReference type="ARBA" id="ARBA00022679"/>
    </source>
</evidence>
<evidence type="ECO:0000256" key="2">
    <source>
        <dbReference type="ARBA" id="ARBA00023315"/>
    </source>
</evidence>
<reference evidence="5" key="1">
    <citation type="journal article" date="2019" name="Int. J. Syst. Evol. Microbiol.">
        <title>The Global Catalogue of Microorganisms (GCM) 10K type strain sequencing project: providing services to taxonomists for standard genome sequencing and annotation.</title>
        <authorList>
            <consortium name="The Broad Institute Genomics Platform"/>
            <consortium name="The Broad Institute Genome Sequencing Center for Infectious Disease"/>
            <person name="Wu L."/>
            <person name="Ma J."/>
        </authorList>
    </citation>
    <scope>NUCLEOTIDE SEQUENCE [LARGE SCALE GENOMIC DNA]</scope>
    <source>
        <strain evidence="5">JCM 17342</strain>
    </source>
</reference>
<dbReference type="RefSeq" id="WP_344877622.1">
    <property type="nucleotide sequence ID" value="NZ_BAABAL010000017.1"/>
</dbReference>
<organism evidence="4 5">
    <name type="scientific">Allokutzneria multivorans</name>
    <dbReference type="NCBI Taxonomy" id="1142134"/>
    <lineage>
        <taxon>Bacteria</taxon>
        <taxon>Bacillati</taxon>
        <taxon>Actinomycetota</taxon>
        <taxon>Actinomycetes</taxon>
        <taxon>Pseudonocardiales</taxon>
        <taxon>Pseudonocardiaceae</taxon>
        <taxon>Allokutzneria</taxon>
    </lineage>
</organism>
<dbReference type="SUPFAM" id="SSF55729">
    <property type="entry name" value="Acyl-CoA N-acyltransferases (Nat)"/>
    <property type="match status" value="1"/>
</dbReference>
<dbReference type="PROSITE" id="PS51186">
    <property type="entry name" value="GNAT"/>
    <property type="match status" value="1"/>
</dbReference>
<dbReference type="EMBL" id="BAABAL010000017">
    <property type="protein sequence ID" value="GAA4015862.1"/>
    <property type="molecule type" value="Genomic_DNA"/>
</dbReference>
<keyword evidence="5" id="KW-1185">Reference proteome</keyword>
<dbReference type="InterPro" id="IPR050832">
    <property type="entry name" value="Bact_Acetyltransf"/>
</dbReference>
<dbReference type="Gene3D" id="3.40.630.30">
    <property type="match status" value="1"/>
</dbReference>
<evidence type="ECO:0000313" key="4">
    <source>
        <dbReference type="EMBL" id="GAA4015862.1"/>
    </source>
</evidence>
<comment type="caution">
    <text evidence="4">The sequence shown here is derived from an EMBL/GenBank/DDBJ whole genome shotgun (WGS) entry which is preliminary data.</text>
</comment>
<protein>
    <submittedName>
        <fullName evidence="4">GNAT family N-acetyltransferase</fullName>
    </submittedName>
</protein>
<feature type="domain" description="N-acetyltransferase" evidence="3">
    <location>
        <begin position="2"/>
        <end position="145"/>
    </location>
</feature>
<dbReference type="InterPro" id="IPR000182">
    <property type="entry name" value="GNAT_dom"/>
</dbReference>
<evidence type="ECO:0000313" key="5">
    <source>
        <dbReference type="Proteomes" id="UP001501747"/>
    </source>
</evidence>
<dbReference type="Pfam" id="PF00583">
    <property type="entry name" value="Acetyltransf_1"/>
    <property type="match status" value="1"/>
</dbReference>
<sequence>MIEVAPLVPEDRERWEVLARGYKDFYKTVETDESYERTWRRLLAGDGAHGMAAHLDGQLVGIAHYLVHTTVWTGDSCYLQDLFVDEAARGHGAARALIEGVAAVARDRGCPRLYWQTHQDNATARALYDKVASFGGMIVYVSSPP</sequence>
<dbReference type="InterPro" id="IPR016181">
    <property type="entry name" value="Acyl_CoA_acyltransferase"/>
</dbReference>
<keyword evidence="2" id="KW-0012">Acyltransferase</keyword>